<sequence length="215" mass="24556">MVAGDNEVVIKNSERRRHDRVDDEIMMYWKVVKPEDIPEEISKDWEMMPDEIPMEISNNTESVAECSLASQIKLLSLETAELLKRIGRTDPLLAKYLTVLERKVDALASAVIVQDDINKSHSTHYVNLSVSGVAFLTAEGYPIGTLLELEMVFLPTLTSVVAYGRVIYCIRYSGEKLLSHRIGVGFIRLHYYDREMLERHVDSRKVQGKEAQEDK</sequence>
<evidence type="ECO:0000313" key="3">
    <source>
        <dbReference type="Proteomes" id="UP000249396"/>
    </source>
</evidence>
<dbReference type="Gene3D" id="2.40.10.220">
    <property type="entry name" value="predicted glycosyltransferase like domains"/>
    <property type="match status" value="1"/>
</dbReference>
<gene>
    <name evidence="2" type="ORF">DM484_13770</name>
</gene>
<protein>
    <recommendedName>
        <fullName evidence="1">PilZ domain-containing protein</fullName>
    </recommendedName>
</protein>
<dbReference type="AlphaFoldDB" id="A0A2W4R0W6"/>
<organism evidence="2 3">
    <name type="scientific">Candidatus Methylumidiphilus alinenensis</name>
    <dbReference type="NCBI Taxonomy" id="2202197"/>
    <lineage>
        <taxon>Bacteria</taxon>
        <taxon>Pseudomonadati</taxon>
        <taxon>Pseudomonadota</taxon>
        <taxon>Gammaproteobacteria</taxon>
        <taxon>Methylococcales</taxon>
        <taxon>Candidatus Methylumidiphilus</taxon>
    </lineage>
</organism>
<dbReference type="Pfam" id="PF07238">
    <property type="entry name" value="PilZ"/>
    <property type="match status" value="1"/>
</dbReference>
<evidence type="ECO:0000259" key="1">
    <source>
        <dbReference type="Pfam" id="PF07238"/>
    </source>
</evidence>
<feature type="domain" description="PilZ" evidence="1">
    <location>
        <begin position="106"/>
        <end position="201"/>
    </location>
</feature>
<dbReference type="Proteomes" id="UP000249396">
    <property type="component" value="Unassembled WGS sequence"/>
</dbReference>
<comment type="caution">
    <text evidence="2">The sequence shown here is derived from an EMBL/GenBank/DDBJ whole genome shotgun (WGS) entry which is preliminary data.</text>
</comment>
<dbReference type="EMBL" id="QJPH01000328">
    <property type="protein sequence ID" value="PZN77891.1"/>
    <property type="molecule type" value="Genomic_DNA"/>
</dbReference>
<accession>A0A2W4R0W6</accession>
<evidence type="ECO:0000313" key="2">
    <source>
        <dbReference type="EMBL" id="PZN77891.1"/>
    </source>
</evidence>
<name>A0A2W4R0W6_9GAMM</name>
<proteinExistence type="predicted"/>
<dbReference type="InterPro" id="IPR009875">
    <property type="entry name" value="PilZ_domain"/>
</dbReference>
<dbReference type="GO" id="GO:0035438">
    <property type="term" value="F:cyclic-di-GMP binding"/>
    <property type="evidence" value="ECO:0007669"/>
    <property type="project" value="InterPro"/>
</dbReference>
<reference evidence="2 3" key="1">
    <citation type="journal article" date="2018" name="Aquat. Microb. Ecol.">
        <title>Gammaproteobacterial methanotrophs dominate.</title>
        <authorList>
            <person name="Rissanen A.J."/>
            <person name="Saarenheimo J."/>
            <person name="Tiirola M."/>
            <person name="Peura S."/>
            <person name="Aalto S.L."/>
            <person name="Karvinen A."/>
            <person name="Nykanen H."/>
        </authorList>
    </citation>
    <scope>NUCLEOTIDE SEQUENCE [LARGE SCALE GENOMIC DNA]</scope>
    <source>
        <strain evidence="2">AMbin10</strain>
    </source>
</reference>